<dbReference type="OrthoDB" id="9803749at2"/>
<dbReference type="PROSITE" id="PS51353">
    <property type="entry name" value="ARSC"/>
    <property type="match status" value="1"/>
</dbReference>
<sequence length="113" mass="13387">MTELYGIRNCDTCKKARAWLETRGIAYRFHELRENGLDRPVLEEMERALGWESLLNRRSTTWRQLSETDRQDLTREKSLQLMLRFPTLIKRPVLVANDKIFAGFSPEQYQGIL</sequence>
<name>A0A250KPC1_9GAMM</name>
<comment type="similarity">
    <text evidence="1 2">Belongs to the ArsC family.</text>
</comment>
<dbReference type="Pfam" id="PF03960">
    <property type="entry name" value="ArsC"/>
    <property type="match status" value="1"/>
</dbReference>
<dbReference type="RefSeq" id="WP_119629115.1">
    <property type="nucleotide sequence ID" value="NZ_AP017928.1"/>
</dbReference>
<dbReference type="NCBIfam" id="TIGR01617">
    <property type="entry name" value="arsC_related"/>
    <property type="match status" value="1"/>
</dbReference>
<reference evidence="3 4" key="1">
    <citation type="submission" date="2016-12" db="EMBL/GenBank/DDBJ databases">
        <title>Genome sequencing of Methylocaldum marinum.</title>
        <authorList>
            <person name="Takeuchi M."/>
            <person name="Kamagata Y."/>
            <person name="Hiraoka S."/>
            <person name="Oshima K."/>
            <person name="Hattori M."/>
            <person name="Iwasaki W."/>
        </authorList>
    </citation>
    <scope>NUCLEOTIDE SEQUENCE [LARGE SCALE GENOMIC DNA]</scope>
    <source>
        <strain evidence="3 4">S8</strain>
    </source>
</reference>
<organism evidence="3 4">
    <name type="scientific">Methylocaldum marinum</name>
    <dbReference type="NCBI Taxonomy" id="1432792"/>
    <lineage>
        <taxon>Bacteria</taxon>
        <taxon>Pseudomonadati</taxon>
        <taxon>Pseudomonadota</taxon>
        <taxon>Gammaproteobacteria</taxon>
        <taxon>Methylococcales</taxon>
        <taxon>Methylococcaceae</taxon>
        <taxon>Methylocaldum</taxon>
    </lineage>
</organism>
<dbReference type="InterPro" id="IPR006504">
    <property type="entry name" value="Tscrpt_reg_Spx/MgsR"/>
</dbReference>
<dbReference type="EMBL" id="AP017928">
    <property type="protein sequence ID" value="BBA33520.1"/>
    <property type="molecule type" value="Genomic_DNA"/>
</dbReference>
<dbReference type="SUPFAM" id="SSF52833">
    <property type="entry name" value="Thioredoxin-like"/>
    <property type="match status" value="1"/>
</dbReference>
<proteinExistence type="inferred from homology"/>
<dbReference type="CDD" id="cd03035">
    <property type="entry name" value="ArsC_Yffb"/>
    <property type="match status" value="1"/>
</dbReference>
<dbReference type="KEGG" id="mmai:sS8_1562"/>
<keyword evidence="4" id="KW-1185">Reference proteome</keyword>
<evidence type="ECO:0000313" key="4">
    <source>
        <dbReference type="Proteomes" id="UP000266313"/>
    </source>
</evidence>
<dbReference type="AlphaFoldDB" id="A0A250KPC1"/>
<dbReference type="Proteomes" id="UP000266313">
    <property type="component" value="Chromosome"/>
</dbReference>
<dbReference type="PANTHER" id="PTHR30041">
    <property type="entry name" value="ARSENATE REDUCTASE"/>
    <property type="match status" value="1"/>
</dbReference>
<dbReference type="InterPro" id="IPR006660">
    <property type="entry name" value="Arsenate_reductase-like"/>
</dbReference>
<evidence type="ECO:0000313" key="3">
    <source>
        <dbReference type="EMBL" id="BBA33520.1"/>
    </source>
</evidence>
<evidence type="ECO:0000256" key="1">
    <source>
        <dbReference type="ARBA" id="ARBA00007198"/>
    </source>
</evidence>
<evidence type="ECO:0000256" key="2">
    <source>
        <dbReference type="PROSITE-ProRule" id="PRU01282"/>
    </source>
</evidence>
<accession>A0A250KPC1</accession>
<gene>
    <name evidence="3" type="ORF">sS8_1562</name>
</gene>
<protein>
    <submittedName>
        <fullName evidence="3">Protein yffB</fullName>
    </submittedName>
</protein>
<dbReference type="PANTHER" id="PTHR30041:SF8">
    <property type="entry name" value="PROTEIN YFFB"/>
    <property type="match status" value="1"/>
</dbReference>
<dbReference type="InterPro" id="IPR036249">
    <property type="entry name" value="Thioredoxin-like_sf"/>
</dbReference>
<dbReference type="Gene3D" id="3.40.30.10">
    <property type="entry name" value="Glutaredoxin"/>
    <property type="match status" value="1"/>
</dbReference>
<dbReference type="NCBIfam" id="NF008107">
    <property type="entry name" value="PRK10853.1"/>
    <property type="match status" value="1"/>
</dbReference>